<dbReference type="AlphaFoldDB" id="A0A9D1FIX2"/>
<reference evidence="2" key="1">
    <citation type="submission" date="2020-10" db="EMBL/GenBank/DDBJ databases">
        <authorList>
            <person name="Gilroy R."/>
        </authorList>
    </citation>
    <scope>NUCLEOTIDE SEQUENCE</scope>
    <source>
        <strain evidence="2">CHK152-2871</strain>
    </source>
</reference>
<dbReference type="InterPro" id="IPR011051">
    <property type="entry name" value="RmlC_Cupin_sf"/>
</dbReference>
<dbReference type="InterPro" id="IPR013096">
    <property type="entry name" value="Cupin_2"/>
</dbReference>
<dbReference type="Gene3D" id="2.60.120.10">
    <property type="entry name" value="Jelly Rolls"/>
    <property type="match status" value="1"/>
</dbReference>
<dbReference type="InterPro" id="IPR014710">
    <property type="entry name" value="RmlC-like_jellyroll"/>
</dbReference>
<dbReference type="EMBL" id="DVJQ01000042">
    <property type="protein sequence ID" value="HIS74354.1"/>
    <property type="molecule type" value="Genomic_DNA"/>
</dbReference>
<comment type="caution">
    <text evidence="2">The sequence shown here is derived from an EMBL/GenBank/DDBJ whole genome shotgun (WGS) entry which is preliminary data.</text>
</comment>
<reference evidence="2" key="2">
    <citation type="journal article" date="2021" name="PeerJ">
        <title>Extensive microbial diversity within the chicken gut microbiome revealed by metagenomics and culture.</title>
        <authorList>
            <person name="Gilroy R."/>
            <person name="Ravi A."/>
            <person name="Getino M."/>
            <person name="Pursley I."/>
            <person name="Horton D.L."/>
            <person name="Alikhan N.F."/>
            <person name="Baker D."/>
            <person name="Gharbi K."/>
            <person name="Hall N."/>
            <person name="Watson M."/>
            <person name="Adriaenssens E.M."/>
            <person name="Foster-Nyarko E."/>
            <person name="Jarju S."/>
            <person name="Secka A."/>
            <person name="Antonio M."/>
            <person name="Oren A."/>
            <person name="Chaudhuri R.R."/>
            <person name="La Ragione R."/>
            <person name="Hildebrand F."/>
            <person name="Pallen M.J."/>
        </authorList>
    </citation>
    <scope>NUCLEOTIDE SEQUENCE</scope>
    <source>
        <strain evidence="2">CHK152-2871</strain>
    </source>
</reference>
<gene>
    <name evidence="2" type="ORF">IAA86_04975</name>
</gene>
<evidence type="ECO:0000259" key="1">
    <source>
        <dbReference type="Pfam" id="PF07883"/>
    </source>
</evidence>
<name>A0A9D1FIX2_9BACT</name>
<organism evidence="2 3">
    <name type="scientific">Candidatus Galligastranaerophilus intestinavium</name>
    <dbReference type="NCBI Taxonomy" id="2840836"/>
    <lineage>
        <taxon>Bacteria</taxon>
        <taxon>Candidatus Galligastranaerophilus</taxon>
    </lineage>
</organism>
<dbReference type="Pfam" id="PF07883">
    <property type="entry name" value="Cupin_2"/>
    <property type="match status" value="1"/>
</dbReference>
<evidence type="ECO:0000313" key="3">
    <source>
        <dbReference type="Proteomes" id="UP000886865"/>
    </source>
</evidence>
<dbReference type="SUPFAM" id="SSF51182">
    <property type="entry name" value="RmlC-like cupins"/>
    <property type="match status" value="1"/>
</dbReference>
<proteinExistence type="predicted"/>
<dbReference type="Proteomes" id="UP000886865">
    <property type="component" value="Unassembled WGS sequence"/>
</dbReference>
<sequence>MFYNVLKLDDVVKLGEEKFKRVPLLENDNSNLSIVALKKDEIIDTHTSVCNAAVYVVEGEIELHFSAQKFLLDEGDILMFKKDDEHKVLALKDSKFLLIKI</sequence>
<accession>A0A9D1FIX2</accession>
<feature type="domain" description="Cupin type-2" evidence="1">
    <location>
        <begin position="44"/>
        <end position="95"/>
    </location>
</feature>
<protein>
    <recommendedName>
        <fullName evidence="1">Cupin type-2 domain-containing protein</fullName>
    </recommendedName>
</protein>
<evidence type="ECO:0000313" key="2">
    <source>
        <dbReference type="EMBL" id="HIS74354.1"/>
    </source>
</evidence>